<dbReference type="Proteomes" id="UP001183619">
    <property type="component" value="Unassembled WGS sequence"/>
</dbReference>
<dbReference type="RefSeq" id="WP_277104616.1">
    <property type="nucleotide sequence ID" value="NZ_BAAAJS010000049.1"/>
</dbReference>
<proteinExistence type="predicted"/>
<evidence type="ECO:0000256" key="1">
    <source>
        <dbReference type="SAM" id="Phobius"/>
    </source>
</evidence>
<reference evidence="2 3" key="1">
    <citation type="submission" date="2023-07" db="EMBL/GenBank/DDBJ databases">
        <title>Sequencing the genomes of 1000 actinobacteria strains.</title>
        <authorList>
            <person name="Klenk H.-P."/>
        </authorList>
    </citation>
    <scope>NUCLEOTIDE SEQUENCE [LARGE SCALE GENOMIC DNA]</scope>
    <source>
        <strain evidence="2 3">DSM 44508</strain>
    </source>
</reference>
<dbReference type="PANTHER" id="PTHR40078">
    <property type="entry name" value="INTEGRAL MEMBRANE PROTEIN-RELATED"/>
    <property type="match status" value="1"/>
</dbReference>
<keyword evidence="1" id="KW-0472">Membrane</keyword>
<comment type="caution">
    <text evidence="2">The sequence shown here is derived from an EMBL/GenBank/DDBJ whole genome shotgun (WGS) entry which is preliminary data.</text>
</comment>
<feature type="transmembrane region" description="Helical" evidence="1">
    <location>
        <begin position="20"/>
        <end position="41"/>
    </location>
</feature>
<name>A0ABU2BBE1_9CORY</name>
<protein>
    <submittedName>
        <fullName evidence="2">Membrane protein YczE</fullName>
    </submittedName>
</protein>
<dbReference type="PANTHER" id="PTHR40078:SF1">
    <property type="entry name" value="INTEGRAL MEMBRANE PROTEIN"/>
    <property type="match status" value="1"/>
</dbReference>
<feature type="transmembrane region" description="Helical" evidence="1">
    <location>
        <begin position="116"/>
        <end position="142"/>
    </location>
</feature>
<keyword evidence="1" id="KW-1133">Transmembrane helix</keyword>
<keyword evidence="1" id="KW-0812">Transmembrane</keyword>
<feature type="transmembrane region" description="Helical" evidence="1">
    <location>
        <begin position="89"/>
        <end position="110"/>
    </location>
</feature>
<accession>A0ABU2BBE1</accession>
<feature type="transmembrane region" description="Helical" evidence="1">
    <location>
        <begin position="188"/>
        <end position="208"/>
    </location>
</feature>
<feature type="transmembrane region" description="Helical" evidence="1">
    <location>
        <begin position="61"/>
        <end position="82"/>
    </location>
</feature>
<gene>
    <name evidence="2" type="ORF">J2S37_001232</name>
</gene>
<evidence type="ECO:0000313" key="3">
    <source>
        <dbReference type="Proteomes" id="UP001183619"/>
    </source>
</evidence>
<feature type="transmembrane region" description="Helical" evidence="1">
    <location>
        <begin position="163"/>
        <end position="182"/>
    </location>
</feature>
<sequence>MAKKKLENISIRQQLTMDRLPLRLVVLFIGLTGFGMSAAMLMKANMGADPWNVLHVALGQISGLSVGIINIGVAFLVLMLWIPLKLKPGIGTLANATWLGVSIDMGMAYIPEATTLASGMLMGFAAVASAGLCGAIYVAAQLGPGPRDGLMSGLHIKYGWRIGWVRTILEISVLSIGFLLGGPVGIGTVLYAFGVGPIIGFVLPHILIPVKIGAPVTVVKQQDSDDTASTS</sequence>
<dbReference type="Pfam" id="PF19700">
    <property type="entry name" value="DUF6198"/>
    <property type="match status" value="1"/>
</dbReference>
<keyword evidence="3" id="KW-1185">Reference proteome</keyword>
<organism evidence="2 3">
    <name type="scientific">Corynebacterium felinum</name>
    <dbReference type="NCBI Taxonomy" id="131318"/>
    <lineage>
        <taxon>Bacteria</taxon>
        <taxon>Bacillati</taxon>
        <taxon>Actinomycetota</taxon>
        <taxon>Actinomycetes</taxon>
        <taxon>Mycobacteriales</taxon>
        <taxon>Corynebacteriaceae</taxon>
        <taxon>Corynebacterium</taxon>
    </lineage>
</organism>
<dbReference type="EMBL" id="JAVDYF010000001">
    <property type="protein sequence ID" value="MDR7354694.1"/>
    <property type="molecule type" value="Genomic_DNA"/>
</dbReference>
<dbReference type="InterPro" id="IPR038750">
    <property type="entry name" value="YczE/YyaS-like"/>
</dbReference>
<evidence type="ECO:0000313" key="2">
    <source>
        <dbReference type="EMBL" id="MDR7354694.1"/>
    </source>
</evidence>